<reference evidence="1" key="1">
    <citation type="submission" date="2023-07" db="EMBL/GenBank/DDBJ databases">
        <title>Black Yeasts Isolated from many extreme environments.</title>
        <authorList>
            <person name="Coleine C."/>
            <person name="Stajich J.E."/>
            <person name="Selbmann L."/>
        </authorList>
    </citation>
    <scope>NUCLEOTIDE SEQUENCE</scope>
    <source>
        <strain evidence="1">CCFEE 5714</strain>
    </source>
</reference>
<dbReference type="Proteomes" id="UP001281147">
    <property type="component" value="Unassembled WGS sequence"/>
</dbReference>
<proteinExistence type="predicted"/>
<protein>
    <submittedName>
        <fullName evidence="1">Coenzyme Q-binding protein coq10, mitochondrial</fullName>
    </submittedName>
</protein>
<name>A0ACC3MNL7_9PEZI</name>
<accession>A0ACC3MNL7</accession>
<keyword evidence="2" id="KW-1185">Reference proteome</keyword>
<dbReference type="EMBL" id="JAUTXU010000190">
    <property type="protein sequence ID" value="KAK3700015.1"/>
    <property type="molecule type" value="Genomic_DNA"/>
</dbReference>
<organism evidence="1 2">
    <name type="scientific">Vermiconidia calcicola</name>
    <dbReference type="NCBI Taxonomy" id="1690605"/>
    <lineage>
        <taxon>Eukaryota</taxon>
        <taxon>Fungi</taxon>
        <taxon>Dikarya</taxon>
        <taxon>Ascomycota</taxon>
        <taxon>Pezizomycotina</taxon>
        <taxon>Dothideomycetes</taxon>
        <taxon>Dothideomycetidae</taxon>
        <taxon>Mycosphaerellales</taxon>
        <taxon>Extremaceae</taxon>
        <taxon>Vermiconidia</taxon>
    </lineage>
</organism>
<gene>
    <name evidence="1" type="primary">COQ10_2</name>
    <name evidence="1" type="ORF">LTR37_016175</name>
</gene>
<evidence type="ECO:0000313" key="1">
    <source>
        <dbReference type="EMBL" id="KAK3700015.1"/>
    </source>
</evidence>
<comment type="caution">
    <text evidence="1">The sequence shown here is derived from an EMBL/GenBank/DDBJ whole genome shotgun (WGS) entry which is preliminary data.</text>
</comment>
<sequence>MATIRPVSTAFLHHTSKHTPRLQQCQASYLISNPTLRPTNHDRPNIQQRRTFLSGNSNPFSSSPQVLKASRTLHYPPRIIYEVIADVASYSNFIPYCQSSEVTKYSSPTAADGKKYPEEAKLVIGFNGDVSEEFWSRVYCVPDTIVEAVSGAYSETSLTAGEIEHHSRRPSPEDDKSRNATILSHLRTRWTLRPFPYKPPPTSALNAGTAHKNHDETSHLSGQEKVDVSLRIEYQFANPMYAALSAAAAPRVADKMIEAFESRVRAVIDGPGHVQASGR</sequence>
<evidence type="ECO:0000313" key="2">
    <source>
        <dbReference type="Proteomes" id="UP001281147"/>
    </source>
</evidence>